<dbReference type="GeneID" id="60404546"/>
<evidence type="ECO:0000256" key="1">
    <source>
        <dbReference type="SAM" id="MobiDB-lite"/>
    </source>
</evidence>
<dbReference type="EMBL" id="HG736369">
    <property type="protein sequence ID" value="CDJ36597.1"/>
    <property type="molecule type" value="Genomic_DNA"/>
</dbReference>
<feature type="compositionally biased region" description="Low complexity" evidence="1">
    <location>
        <begin position="8"/>
        <end position="36"/>
    </location>
</feature>
<dbReference type="VEuPathDB" id="ToxoDB:EMH_0091520"/>
<name>U6KK02_9EIME</name>
<gene>
    <name evidence="2" type="ORF">EMH_0091520</name>
</gene>
<dbReference type="AlphaFoldDB" id="U6KK02"/>
<dbReference type="RefSeq" id="XP_037878885.1">
    <property type="nucleotide sequence ID" value="XM_038023031.1"/>
</dbReference>
<dbReference type="OrthoDB" id="332390at2759"/>
<dbReference type="Proteomes" id="UP000030744">
    <property type="component" value="Unassembled WGS sequence"/>
</dbReference>
<organism evidence="2 3">
    <name type="scientific">Eimeria mitis</name>
    <dbReference type="NCBI Taxonomy" id="44415"/>
    <lineage>
        <taxon>Eukaryota</taxon>
        <taxon>Sar</taxon>
        <taxon>Alveolata</taxon>
        <taxon>Apicomplexa</taxon>
        <taxon>Conoidasida</taxon>
        <taxon>Coccidia</taxon>
        <taxon>Eucoccidiorida</taxon>
        <taxon>Eimeriorina</taxon>
        <taxon>Eimeriidae</taxon>
        <taxon>Eimeria</taxon>
    </lineage>
</organism>
<evidence type="ECO:0000313" key="3">
    <source>
        <dbReference type="Proteomes" id="UP000030744"/>
    </source>
</evidence>
<proteinExistence type="predicted"/>
<protein>
    <submittedName>
        <fullName evidence="2">Uncharacterized protein</fullName>
    </submittedName>
</protein>
<evidence type="ECO:0000313" key="2">
    <source>
        <dbReference type="EMBL" id="CDJ36597.1"/>
    </source>
</evidence>
<sequence length="195" mass="20472">MKEEGGHTAASPSAAASSSPTASQENDQAQANAAAAPLGATSTKPHNGVHARQYAAGCGRRRGGGSGVRGPVFKGRSKHKSAQGMGNGASGNAACSKFISPEAVLSAAQLVKDSLPQLSPELLSSLKARGLEPCTLKEVRDERAESEHARLLEAFQRQCEGWGNNREGWVHSKWHSVIVCPDFKRVSIFNAGDVE</sequence>
<accession>U6KK02</accession>
<reference evidence="2" key="1">
    <citation type="submission" date="2013-10" db="EMBL/GenBank/DDBJ databases">
        <title>Genomic analysis of the causative agents of coccidiosis in chickens.</title>
        <authorList>
            <person name="Reid A.J."/>
            <person name="Blake D."/>
            <person name="Billington K."/>
            <person name="Browne H."/>
            <person name="Dunn M."/>
            <person name="Hung S."/>
            <person name="Kawahara F."/>
            <person name="Miranda-Saavedra D."/>
            <person name="Mourier T."/>
            <person name="Nagra H."/>
            <person name="Otto T.D."/>
            <person name="Rawlings N."/>
            <person name="Sanchez A."/>
            <person name="Sanders M."/>
            <person name="Subramaniam C."/>
            <person name="Tay Y."/>
            <person name="Dear P."/>
            <person name="Doerig C."/>
            <person name="Gruber A."/>
            <person name="Parkinson J."/>
            <person name="Shirley M."/>
            <person name="Wan K.L."/>
            <person name="Berriman M."/>
            <person name="Tomley F."/>
            <person name="Pain A."/>
        </authorList>
    </citation>
    <scope>NUCLEOTIDE SEQUENCE [LARGE SCALE GENOMIC DNA]</scope>
    <source>
        <strain evidence="2">Houghton</strain>
    </source>
</reference>
<feature type="region of interest" description="Disordered" evidence="1">
    <location>
        <begin position="1"/>
        <end position="90"/>
    </location>
</feature>
<keyword evidence="3" id="KW-1185">Reference proteome</keyword>
<reference evidence="2" key="2">
    <citation type="submission" date="2013-10" db="EMBL/GenBank/DDBJ databases">
        <authorList>
            <person name="Aslett M."/>
        </authorList>
    </citation>
    <scope>NUCLEOTIDE SEQUENCE [LARGE SCALE GENOMIC DNA]</scope>
    <source>
        <strain evidence="2">Houghton</strain>
    </source>
</reference>